<feature type="non-terminal residue" evidence="1">
    <location>
        <position position="1"/>
    </location>
</feature>
<protein>
    <submittedName>
        <fullName evidence="1">Uncharacterized protein</fullName>
    </submittedName>
</protein>
<proteinExistence type="predicted"/>
<dbReference type="AlphaFoldDB" id="A0A164I7E5"/>
<keyword evidence="2" id="KW-1185">Reference proteome</keyword>
<sequence length="54" mass="5966">LYSAHKGEIGGPIYPAAQAGRNVTSQLHYLRFTEDGKSARTLSVRKVYTKETPT</sequence>
<evidence type="ECO:0000313" key="2">
    <source>
        <dbReference type="Proteomes" id="UP000076858"/>
    </source>
</evidence>
<gene>
    <name evidence="1" type="ORF">APZ42_002535</name>
</gene>
<accession>A0A164I7E5</accession>
<name>A0A164I7E5_9CRUS</name>
<organism evidence="1 2">
    <name type="scientific">Daphnia magna</name>
    <dbReference type="NCBI Taxonomy" id="35525"/>
    <lineage>
        <taxon>Eukaryota</taxon>
        <taxon>Metazoa</taxon>
        <taxon>Ecdysozoa</taxon>
        <taxon>Arthropoda</taxon>
        <taxon>Crustacea</taxon>
        <taxon>Branchiopoda</taxon>
        <taxon>Diplostraca</taxon>
        <taxon>Cladocera</taxon>
        <taxon>Anomopoda</taxon>
        <taxon>Daphniidae</taxon>
        <taxon>Daphnia</taxon>
    </lineage>
</organism>
<reference evidence="1 2" key="1">
    <citation type="submission" date="2016-03" db="EMBL/GenBank/DDBJ databases">
        <title>EvidentialGene: Evidence-directed Construction of Genes on Genomes.</title>
        <authorList>
            <person name="Gilbert D.G."/>
            <person name="Choi J.-H."/>
            <person name="Mockaitis K."/>
            <person name="Colbourne J."/>
            <person name="Pfrender M."/>
        </authorList>
    </citation>
    <scope>NUCLEOTIDE SEQUENCE [LARGE SCALE GENOMIC DNA]</scope>
    <source>
        <strain evidence="1 2">Xinb3</strain>
        <tissue evidence="1">Complete organism</tissue>
    </source>
</reference>
<evidence type="ECO:0000313" key="1">
    <source>
        <dbReference type="EMBL" id="KZS00962.1"/>
    </source>
</evidence>
<comment type="caution">
    <text evidence="1">The sequence shown here is derived from an EMBL/GenBank/DDBJ whole genome shotgun (WGS) entry which is preliminary data.</text>
</comment>
<dbReference type="EMBL" id="LRGB01007997">
    <property type="protein sequence ID" value="KZS00962.1"/>
    <property type="molecule type" value="Genomic_DNA"/>
</dbReference>
<dbReference type="Proteomes" id="UP000076858">
    <property type="component" value="Unassembled WGS sequence"/>
</dbReference>